<organism evidence="5 6">
    <name type="scientific">Marivibrio halodurans</name>
    <dbReference type="NCBI Taxonomy" id="2039722"/>
    <lineage>
        <taxon>Bacteria</taxon>
        <taxon>Pseudomonadati</taxon>
        <taxon>Pseudomonadota</taxon>
        <taxon>Alphaproteobacteria</taxon>
        <taxon>Rhodospirillales</taxon>
        <taxon>Rhodospirillaceae</taxon>
        <taxon>Marivibrio</taxon>
    </lineage>
</organism>
<keyword evidence="3" id="KW-0949">S-adenosyl-L-methionine</keyword>
<accession>A0A8J7UZ96</accession>
<evidence type="ECO:0000313" key="6">
    <source>
        <dbReference type="Proteomes" id="UP000672602"/>
    </source>
</evidence>
<name>A0A8J7UZ96_9PROT</name>
<evidence type="ECO:0000256" key="3">
    <source>
        <dbReference type="ARBA" id="ARBA00022691"/>
    </source>
</evidence>
<proteinExistence type="predicted"/>
<comment type="caution">
    <text evidence="5">The sequence shown here is derived from an EMBL/GenBank/DDBJ whole genome shotgun (WGS) entry which is preliminary data.</text>
</comment>
<keyword evidence="6" id="KW-1185">Reference proteome</keyword>
<dbReference type="EMBL" id="JAGMWN010000001">
    <property type="protein sequence ID" value="MBP5855451.1"/>
    <property type="molecule type" value="Genomic_DNA"/>
</dbReference>
<dbReference type="AlphaFoldDB" id="A0A8J7UZ96"/>
<dbReference type="Gene3D" id="3.40.50.150">
    <property type="entry name" value="Vaccinia Virus protein VP39"/>
    <property type="match status" value="1"/>
</dbReference>
<gene>
    <name evidence="5" type="ORF">KAJ83_00390</name>
</gene>
<reference evidence="5" key="1">
    <citation type="submission" date="2021-04" db="EMBL/GenBank/DDBJ databases">
        <authorList>
            <person name="Zhang D.-C."/>
        </authorList>
    </citation>
    <scope>NUCLEOTIDE SEQUENCE</scope>
    <source>
        <strain evidence="5">CGMCC 1.15697</strain>
    </source>
</reference>
<feature type="domain" description="Methyltransferase type 11" evidence="4">
    <location>
        <begin position="62"/>
        <end position="156"/>
    </location>
</feature>
<evidence type="ECO:0000259" key="4">
    <source>
        <dbReference type="Pfam" id="PF08241"/>
    </source>
</evidence>
<dbReference type="Pfam" id="PF08241">
    <property type="entry name" value="Methyltransf_11"/>
    <property type="match status" value="1"/>
</dbReference>
<evidence type="ECO:0000313" key="5">
    <source>
        <dbReference type="EMBL" id="MBP5855451.1"/>
    </source>
</evidence>
<dbReference type="GO" id="GO:0008757">
    <property type="term" value="F:S-adenosylmethionine-dependent methyltransferase activity"/>
    <property type="evidence" value="ECO:0007669"/>
    <property type="project" value="InterPro"/>
</dbReference>
<dbReference type="GO" id="GO:0032259">
    <property type="term" value="P:methylation"/>
    <property type="evidence" value="ECO:0007669"/>
    <property type="project" value="UniProtKB-KW"/>
</dbReference>
<keyword evidence="2" id="KW-0808">Transferase</keyword>
<sequence>MAQRIDPWLDKVYQARDADEVGAHYDAWAHAYERDLMAAGYRYPAVGAALIGRHVPTGARVLDGGCGTGLMGEALAAAGYERIVGLDPSEGMLGVARAKGCYGALVQGLLGAEIEGVEAESFDACVSFGVLTPGHAPPEALTGMVWATKPGGWLIFSVSHPAWDGGGFREAATALRDEGAWEPVETSASIRSMPYSETEGHLEARIHVYRKRS</sequence>
<dbReference type="Proteomes" id="UP000672602">
    <property type="component" value="Unassembled WGS sequence"/>
</dbReference>
<dbReference type="PANTHER" id="PTHR43464">
    <property type="entry name" value="METHYLTRANSFERASE"/>
    <property type="match status" value="1"/>
</dbReference>
<evidence type="ECO:0000256" key="1">
    <source>
        <dbReference type="ARBA" id="ARBA00022603"/>
    </source>
</evidence>
<dbReference type="CDD" id="cd02440">
    <property type="entry name" value="AdoMet_MTases"/>
    <property type="match status" value="1"/>
</dbReference>
<dbReference type="SUPFAM" id="SSF53335">
    <property type="entry name" value="S-adenosyl-L-methionine-dependent methyltransferases"/>
    <property type="match status" value="1"/>
</dbReference>
<dbReference type="PANTHER" id="PTHR43464:SF19">
    <property type="entry name" value="UBIQUINONE BIOSYNTHESIS O-METHYLTRANSFERASE, MITOCHONDRIAL"/>
    <property type="match status" value="1"/>
</dbReference>
<keyword evidence="1 5" id="KW-0489">Methyltransferase</keyword>
<evidence type="ECO:0000256" key="2">
    <source>
        <dbReference type="ARBA" id="ARBA00022679"/>
    </source>
</evidence>
<dbReference type="InterPro" id="IPR013216">
    <property type="entry name" value="Methyltransf_11"/>
</dbReference>
<protein>
    <submittedName>
        <fullName evidence="5">Methyltransferase domain-containing protein</fullName>
    </submittedName>
</protein>
<dbReference type="InterPro" id="IPR029063">
    <property type="entry name" value="SAM-dependent_MTases_sf"/>
</dbReference>
<dbReference type="RefSeq" id="WP_210680039.1">
    <property type="nucleotide sequence ID" value="NZ_JAGMWN010000001.1"/>
</dbReference>